<evidence type="ECO:0000256" key="4">
    <source>
        <dbReference type="SAM" id="MobiDB-lite"/>
    </source>
</evidence>
<proteinExistence type="predicted"/>
<accession>A0A3S5HA21</accession>
<sequence>MNIPREPIVCPEVANFTEFTETRITPTRPPYPDLEDKIELDFPDSVITQKLKDIPKGNQSDSEFKKTRRLYVVYLLASRCYEELRGRTAGIVRKKHYTDTGLSRTMASSKPLDDRVPSVRPQAQFIMSTLPQVSTSLQTGGSSFSIIPSVTPLPDDNSLTDEDSELVPTGPKGTKAKKK</sequence>
<keyword evidence="3" id="KW-0946">Virion</keyword>
<dbReference type="RefSeq" id="YP_010087507.1">
    <property type="nucleotide sequence ID" value="NC_055555.1"/>
</dbReference>
<dbReference type="GeneID" id="65102792"/>
<keyword evidence="6" id="KW-1185">Reference proteome</keyword>
<dbReference type="Pfam" id="PF06112">
    <property type="entry name" value="Herpes_capsid"/>
    <property type="match status" value="1"/>
</dbReference>
<evidence type="ECO:0000256" key="1">
    <source>
        <dbReference type="ARBA" id="ARBA00022561"/>
    </source>
</evidence>
<gene>
    <name evidence="5" type="primary">ORF65</name>
</gene>
<dbReference type="InterPro" id="IPR009299">
    <property type="entry name" value="Herpes_capsid"/>
</dbReference>
<dbReference type="KEGG" id="vg:65102792"/>
<name>A0A3S5HA21_9GAMA</name>
<evidence type="ECO:0000256" key="3">
    <source>
        <dbReference type="ARBA" id="ARBA00022844"/>
    </source>
</evidence>
<reference evidence="5" key="1">
    <citation type="submission" date="2017-11" db="EMBL/GenBank/DDBJ databases">
        <title>The distinct marsupial branch of gammaherpesviruses includes novel host-derived genes seldom found in other viruses.</title>
        <authorList>
            <person name="Vaz P.K."/>
        </authorList>
    </citation>
    <scope>NUCLEOTIDE SEQUENCE</scope>
    <source>
        <strain evidence="5">36M/11</strain>
    </source>
</reference>
<keyword evidence="2" id="KW-1048">Host nucleus</keyword>
<evidence type="ECO:0000256" key="2">
    <source>
        <dbReference type="ARBA" id="ARBA00022562"/>
    </source>
</evidence>
<evidence type="ECO:0000313" key="6">
    <source>
        <dbReference type="Proteomes" id="UP000677407"/>
    </source>
</evidence>
<organism evidence="5">
    <name type="scientific">Phascolarctid gammaherpesvirus 1</name>
    <dbReference type="NCBI Taxonomy" id="2249313"/>
    <lineage>
        <taxon>Viruses</taxon>
        <taxon>Duplodnaviria</taxon>
        <taxon>Heunggongvirae</taxon>
        <taxon>Peploviricota</taxon>
        <taxon>Herviviricetes</taxon>
        <taxon>Herpesvirales</taxon>
        <taxon>Orthoherpesviridae</taxon>
        <taxon>Gammaherpesvirinae</taxon>
        <taxon>Manticavirus</taxon>
        <taxon>Manticavirus phascolarctidgamma1</taxon>
    </lineage>
</organism>
<protein>
    <submittedName>
        <fullName evidence="5">Capsid protein</fullName>
    </submittedName>
</protein>
<dbReference type="GO" id="GO:0019028">
    <property type="term" value="C:viral capsid"/>
    <property type="evidence" value="ECO:0007669"/>
    <property type="project" value="UniProtKB-KW"/>
</dbReference>
<keyword evidence="1" id="KW-0167">Capsid protein</keyword>
<dbReference type="EMBL" id="MG452722">
    <property type="protein sequence ID" value="AZB49237.1"/>
    <property type="molecule type" value="Genomic_DNA"/>
</dbReference>
<dbReference type="Proteomes" id="UP000677407">
    <property type="component" value="Segment"/>
</dbReference>
<feature type="region of interest" description="Disordered" evidence="4">
    <location>
        <begin position="146"/>
        <end position="179"/>
    </location>
</feature>
<evidence type="ECO:0000313" key="5">
    <source>
        <dbReference type="EMBL" id="AZB49237.1"/>
    </source>
</evidence>